<dbReference type="KEGG" id="rva:Rvan_2818"/>
<organism evidence="2 3">
    <name type="scientific">Rhodomicrobium vannielii (strain ATCC 17100 / DSM 162 / LMG 4299 / NCIMB 10020 / ATH 3.1.1)</name>
    <dbReference type="NCBI Taxonomy" id="648757"/>
    <lineage>
        <taxon>Bacteria</taxon>
        <taxon>Pseudomonadati</taxon>
        <taxon>Pseudomonadota</taxon>
        <taxon>Alphaproteobacteria</taxon>
        <taxon>Hyphomicrobiales</taxon>
        <taxon>Hyphomicrobiaceae</taxon>
        <taxon>Rhodomicrobium</taxon>
    </lineage>
</organism>
<keyword evidence="1" id="KW-0812">Transmembrane</keyword>
<feature type="transmembrane region" description="Helical" evidence="1">
    <location>
        <begin position="324"/>
        <end position="343"/>
    </location>
</feature>
<protein>
    <recommendedName>
        <fullName evidence="4">SMODS and SLOG-associating 2TM effector domain-containing protein</fullName>
    </recommendedName>
</protein>
<sequence length="587" mass="65227">MLDLQTEAALKSASDAAGFSGWEGRIPIVLGGIGHRELGDLERIAGLVRKECAALKERYPHSPFVILSPLAEGADRLIARVVMDELGANLIAVLPMPPEDYKNDFPSEASKAEFDDLLAKALCVKLALTPDDPAWKQPGPKRDEQYARAGAIIADHAQVLFAIWNRLPAKGVGGTADQVKWFDRGFAPAAYSLYNGQISPLDPPEPGLRIGIDPVSFDVELVENPLSGSTDANPKRSNIRAIMHRTERYNCDVVSHRAAIAASKPIAVLSKGAVAESRLADSVFQAADGMSAHFATIARFSDKVVYALAIVAIVSFNFMNVSAYAVWLYLGVTLLMLALYLRIRWRSIDNRFLEYRSLAEALRVFCFWRHAGVKRSVWLSFLSRQAGIVHWLRHATRTVEFCQDSVATAHTVTQQNLADVKKHWVQDQVDWFATRIPQHEGRRMGLRTLWRTAIGLSFVLSFALLLMTFTPAALFFGSSAEADVSLWKKLVEPEPYGNLWQAVLSFLAAGGLAARGFSQRRGDAELAKQYASQQQIFKTANDMLDKVGQPDAEWKPEEILRTLGKEALEEQAEFVWLRHARPFEMPQ</sequence>
<accession>E3I8P8</accession>
<keyword evidence="3" id="KW-1185">Reference proteome</keyword>
<evidence type="ECO:0000256" key="1">
    <source>
        <dbReference type="SAM" id="Phobius"/>
    </source>
</evidence>
<keyword evidence="1" id="KW-0472">Membrane</keyword>
<dbReference type="eggNOG" id="COG0758">
    <property type="taxonomic scope" value="Bacteria"/>
</dbReference>
<name>E3I8P8_RHOVT</name>
<evidence type="ECO:0008006" key="4">
    <source>
        <dbReference type="Google" id="ProtNLM"/>
    </source>
</evidence>
<dbReference type="RefSeq" id="WP_013420398.1">
    <property type="nucleotide sequence ID" value="NC_014664.1"/>
</dbReference>
<feature type="transmembrane region" description="Helical" evidence="1">
    <location>
        <begin position="452"/>
        <end position="476"/>
    </location>
</feature>
<keyword evidence="1" id="KW-1133">Transmembrane helix</keyword>
<dbReference type="AlphaFoldDB" id="E3I8P8"/>
<dbReference type="STRING" id="648757.Rvan_2818"/>
<dbReference type="Proteomes" id="UP000001399">
    <property type="component" value="Chromosome"/>
</dbReference>
<dbReference type="OrthoDB" id="2968017at2"/>
<dbReference type="EMBL" id="CP002292">
    <property type="protein sequence ID" value="ADP72027.1"/>
    <property type="molecule type" value="Genomic_DNA"/>
</dbReference>
<evidence type="ECO:0000313" key="2">
    <source>
        <dbReference type="EMBL" id="ADP72027.1"/>
    </source>
</evidence>
<reference evidence="3" key="1">
    <citation type="journal article" date="2011" name="J. Bacteriol.">
        <title>Genome sequences of eight morphologically diverse alphaproteobacteria.</title>
        <authorList>
            <consortium name="US DOE Joint Genome Institute"/>
            <person name="Brown P.J."/>
            <person name="Kysela D.T."/>
            <person name="Buechlein A."/>
            <person name="Hemmerich C."/>
            <person name="Brun Y.V."/>
        </authorList>
    </citation>
    <scope>NUCLEOTIDE SEQUENCE [LARGE SCALE GENOMIC DNA]</scope>
    <source>
        <strain evidence="3">ATCC 17100 / ATH 3.1.1 / DSM 162 / LMG 4299</strain>
    </source>
</reference>
<dbReference type="Gene3D" id="3.40.50.450">
    <property type="match status" value="1"/>
</dbReference>
<gene>
    <name evidence="2" type="ordered locus">Rvan_2818</name>
</gene>
<dbReference type="HOGENOM" id="CLU_486395_0_0_5"/>
<proteinExistence type="predicted"/>
<evidence type="ECO:0000313" key="3">
    <source>
        <dbReference type="Proteomes" id="UP000001399"/>
    </source>
</evidence>
<feature type="transmembrane region" description="Helical" evidence="1">
    <location>
        <begin position="496"/>
        <end position="514"/>
    </location>
</feature>